<evidence type="ECO:0000313" key="3">
    <source>
        <dbReference type="Proteomes" id="UP000326759"/>
    </source>
</evidence>
<dbReference type="Pfam" id="PF06978">
    <property type="entry name" value="POP1_N"/>
    <property type="match status" value="2"/>
</dbReference>
<dbReference type="Proteomes" id="UP000326759">
    <property type="component" value="Unassembled WGS sequence"/>
</dbReference>
<dbReference type="InterPro" id="IPR039182">
    <property type="entry name" value="Pop1"/>
</dbReference>
<feature type="non-terminal residue" evidence="2">
    <location>
        <position position="150"/>
    </location>
</feature>
<keyword evidence="3" id="KW-1185">Reference proteome</keyword>
<dbReference type="OrthoDB" id="442863at2759"/>
<evidence type="ECO:0000259" key="1">
    <source>
        <dbReference type="Pfam" id="PF06978"/>
    </source>
</evidence>
<reference evidence="2 3" key="1">
    <citation type="journal article" date="2019" name="PLoS Biol.">
        <title>Sex chromosomes control vertical transmission of feminizing Wolbachia symbionts in an isopod.</title>
        <authorList>
            <person name="Becking T."/>
            <person name="Chebbi M.A."/>
            <person name="Giraud I."/>
            <person name="Moumen B."/>
            <person name="Laverre T."/>
            <person name="Caubet Y."/>
            <person name="Peccoud J."/>
            <person name="Gilbert C."/>
            <person name="Cordaux R."/>
        </authorList>
    </citation>
    <scope>NUCLEOTIDE SEQUENCE [LARGE SCALE GENOMIC DNA]</scope>
    <source>
        <strain evidence="2">ANa2</strain>
        <tissue evidence="2">Whole body excluding digestive tract and cuticle</tissue>
    </source>
</reference>
<sequence length="150" mass="18143">MNYDAGLPSNVQYEAFCEPRIREIKALDKHLGACEHGQRAFQKLPRNMQRRNVSYNPQRLPRYLREKHKREVGYNIKINKRPSRKYRRRPANLLAEYNRRQKSEIWLETHIWHAKRFQMIRKWGYVLPKTPTFKSYRASIRAATESCLVQ</sequence>
<name>A0A5N5TAT7_9CRUS</name>
<feature type="domain" description="Pop1 N-terminal" evidence="1">
    <location>
        <begin position="89"/>
        <end position="146"/>
    </location>
</feature>
<dbReference type="InterPro" id="IPR009723">
    <property type="entry name" value="Pop1_N"/>
</dbReference>
<dbReference type="GO" id="GO:0000172">
    <property type="term" value="C:ribonuclease MRP complex"/>
    <property type="evidence" value="ECO:0007669"/>
    <property type="project" value="InterPro"/>
</dbReference>
<proteinExistence type="predicted"/>
<comment type="caution">
    <text evidence="2">The sequence shown here is derived from an EMBL/GenBank/DDBJ whole genome shotgun (WGS) entry which is preliminary data.</text>
</comment>
<dbReference type="GO" id="GO:0001682">
    <property type="term" value="P:tRNA 5'-leader removal"/>
    <property type="evidence" value="ECO:0007669"/>
    <property type="project" value="InterPro"/>
</dbReference>
<dbReference type="GO" id="GO:0005655">
    <property type="term" value="C:nucleolar ribonuclease P complex"/>
    <property type="evidence" value="ECO:0007669"/>
    <property type="project" value="InterPro"/>
</dbReference>
<dbReference type="AlphaFoldDB" id="A0A5N5TAT7"/>
<protein>
    <submittedName>
        <fullName evidence="2">Ribonucleases P/MRP protein subunit POP1</fullName>
    </submittedName>
</protein>
<evidence type="ECO:0000313" key="2">
    <source>
        <dbReference type="EMBL" id="KAB7503764.1"/>
    </source>
</evidence>
<dbReference type="PANTHER" id="PTHR22731:SF3">
    <property type="entry name" value="RIBONUCLEASES P_MRP PROTEIN SUBUNIT POP1"/>
    <property type="match status" value="1"/>
</dbReference>
<dbReference type="PANTHER" id="PTHR22731">
    <property type="entry name" value="RIBONUCLEASES P/MRP PROTEIN SUBUNIT POP1"/>
    <property type="match status" value="1"/>
</dbReference>
<accession>A0A5N5TAT7</accession>
<dbReference type="EMBL" id="SEYY01004477">
    <property type="protein sequence ID" value="KAB7503764.1"/>
    <property type="molecule type" value="Genomic_DNA"/>
</dbReference>
<gene>
    <name evidence="2" type="primary">POP1</name>
    <name evidence="2" type="ORF">Anas_10214</name>
</gene>
<organism evidence="2 3">
    <name type="scientific">Armadillidium nasatum</name>
    <dbReference type="NCBI Taxonomy" id="96803"/>
    <lineage>
        <taxon>Eukaryota</taxon>
        <taxon>Metazoa</taxon>
        <taxon>Ecdysozoa</taxon>
        <taxon>Arthropoda</taxon>
        <taxon>Crustacea</taxon>
        <taxon>Multicrustacea</taxon>
        <taxon>Malacostraca</taxon>
        <taxon>Eumalacostraca</taxon>
        <taxon>Peracarida</taxon>
        <taxon>Isopoda</taxon>
        <taxon>Oniscidea</taxon>
        <taxon>Crinocheta</taxon>
        <taxon>Armadillidiidae</taxon>
        <taxon>Armadillidium</taxon>
    </lineage>
</organism>
<feature type="domain" description="Pop1 N-terminal" evidence="1">
    <location>
        <begin position="16"/>
        <end position="84"/>
    </location>
</feature>